<comment type="caution">
    <text evidence="3">The sequence shown here is derived from an EMBL/GenBank/DDBJ whole genome shotgun (WGS) entry which is preliminary data.</text>
</comment>
<dbReference type="GO" id="GO:0003676">
    <property type="term" value="F:nucleic acid binding"/>
    <property type="evidence" value="ECO:0007669"/>
    <property type="project" value="InterPro"/>
</dbReference>
<dbReference type="Proteomes" id="UP000435112">
    <property type="component" value="Unassembled WGS sequence"/>
</dbReference>
<dbReference type="EMBL" id="QXFU01000693">
    <property type="protein sequence ID" value="KAE9024162.1"/>
    <property type="molecule type" value="Genomic_DNA"/>
</dbReference>
<evidence type="ECO:0000313" key="3">
    <source>
        <dbReference type="EMBL" id="KAE9024162.1"/>
    </source>
</evidence>
<keyword evidence="1" id="KW-0863">Zinc-finger</keyword>
<dbReference type="PROSITE" id="PS50158">
    <property type="entry name" value="ZF_CCHC"/>
    <property type="match status" value="1"/>
</dbReference>
<keyword evidence="1" id="KW-0479">Metal-binding</keyword>
<name>A0A6A3LY94_9STRA</name>
<feature type="domain" description="CCHC-type" evidence="2">
    <location>
        <begin position="282"/>
        <end position="295"/>
    </location>
</feature>
<reference evidence="3 4" key="1">
    <citation type="submission" date="2018-09" db="EMBL/GenBank/DDBJ databases">
        <title>Genomic investigation of the strawberry pathogen Phytophthora fragariae indicates pathogenicity is determined by transcriptional variation in three key races.</title>
        <authorList>
            <person name="Adams T.M."/>
            <person name="Armitage A.D."/>
            <person name="Sobczyk M.K."/>
            <person name="Bates H.J."/>
            <person name="Dunwell J.M."/>
            <person name="Nellist C.F."/>
            <person name="Harrison R.J."/>
        </authorList>
    </citation>
    <scope>NUCLEOTIDE SEQUENCE [LARGE SCALE GENOMIC DNA]</scope>
    <source>
        <strain evidence="3 4">SCRP324</strain>
    </source>
</reference>
<dbReference type="SUPFAM" id="SSF57756">
    <property type="entry name" value="Retrovirus zinc finger-like domains"/>
    <property type="match status" value="1"/>
</dbReference>
<keyword evidence="1" id="KW-0862">Zinc</keyword>
<evidence type="ECO:0000313" key="4">
    <source>
        <dbReference type="Proteomes" id="UP000435112"/>
    </source>
</evidence>
<dbReference type="AlphaFoldDB" id="A0A6A3LY94"/>
<proteinExistence type="predicted"/>
<dbReference type="InterPro" id="IPR036875">
    <property type="entry name" value="Znf_CCHC_sf"/>
</dbReference>
<organism evidence="3 4">
    <name type="scientific">Phytophthora rubi</name>
    <dbReference type="NCBI Taxonomy" id="129364"/>
    <lineage>
        <taxon>Eukaryota</taxon>
        <taxon>Sar</taxon>
        <taxon>Stramenopiles</taxon>
        <taxon>Oomycota</taxon>
        <taxon>Peronosporomycetes</taxon>
        <taxon>Peronosporales</taxon>
        <taxon>Peronosporaceae</taxon>
        <taxon>Phytophthora</taxon>
    </lineage>
</organism>
<dbReference type="GO" id="GO:0008270">
    <property type="term" value="F:zinc ion binding"/>
    <property type="evidence" value="ECO:0007669"/>
    <property type="project" value="UniProtKB-KW"/>
</dbReference>
<sequence>MPSTEGVPVGSSTTQPPVSEQTVLMQIMQKMMAVQQQVMQQQQLQFQAFLEHQACVRNDIFEKQARASRQISKAEPPKFNGTAKEELELWLFQIEEHFSGYAAERDSNDSRFVDLVVPYLGTDVMSWYREFKHTLGETPRTWCGFMQQFRVRFRDSDFEYKLLSRVYDLQATGTQQEYTAKFMLLLSQSSLDLPEMVKRWFTSRICGQIPARTSRKMCLQLCRRPSAMPNASRMLESRRRLRTRRLVINLLVAAGTANRLQLQTTRKRASSLDPEVLKNAICHICGVKGHIAPDCSDKGKPRAAKPR</sequence>
<protein>
    <recommendedName>
        <fullName evidence="2">CCHC-type domain-containing protein</fullName>
    </recommendedName>
</protein>
<evidence type="ECO:0000256" key="1">
    <source>
        <dbReference type="PROSITE-ProRule" id="PRU00047"/>
    </source>
</evidence>
<accession>A0A6A3LY94</accession>
<gene>
    <name evidence="3" type="ORF">PR002_g11529</name>
</gene>
<evidence type="ECO:0000259" key="2">
    <source>
        <dbReference type="PROSITE" id="PS50158"/>
    </source>
</evidence>
<dbReference type="InterPro" id="IPR001878">
    <property type="entry name" value="Znf_CCHC"/>
</dbReference>
<dbReference type="OrthoDB" id="120794at2759"/>